<reference evidence="2 3" key="1">
    <citation type="journal article" date="2019" name="Sci. Rep.">
        <title>Orb-weaving spider Araneus ventricosus genome elucidates the spidroin gene catalogue.</title>
        <authorList>
            <person name="Kono N."/>
            <person name="Nakamura H."/>
            <person name="Ohtoshi R."/>
            <person name="Moran D.A.P."/>
            <person name="Shinohara A."/>
            <person name="Yoshida Y."/>
            <person name="Fujiwara M."/>
            <person name="Mori M."/>
            <person name="Tomita M."/>
            <person name="Arakawa K."/>
        </authorList>
    </citation>
    <scope>NUCLEOTIDE SEQUENCE [LARGE SCALE GENOMIC DNA]</scope>
</reference>
<sequence>SPLHACAMGVRKLPEEMLWGLSEGGMSNLQSEELRQSRKDEGRNPKHEGIWGTFHLKS</sequence>
<dbReference type="AlphaFoldDB" id="A0A4Y2XA66"/>
<evidence type="ECO:0000313" key="2">
    <source>
        <dbReference type="EMBL" id="GBO45037.1"/>
    </source>
</evidence>
<feature type="non-terminal residue" evidence="2">
    <location>
        <position position="1"/>
    </location>
</feature>
<feature type="region of interest" description="Disordered" evidence="1">
    <location>
        <begin position="27"/>
        <end position="58"/>
    </location>
</feature>
<protein>
    <submittedName>
        <fullName evidence="2">Uncharacterized protein</fullName>
    </submittedName>
</protein>
<comment type="caution">
    <text evidence="2">The sequence shown here is derived from an EMBL/GenBank/DDBJ whole genome shotgun (WGS) entry which is preliminary data.</text>
</comment>
<keyword evidence="3" id="KW-1185">Reference proteome</keyword>
<accession>A0A4Y2XA66</accession>
<evidence type="ECO:0000313" key="3">
    <source>
        <dbReference type="Proteomes" id="UP000499080"/>
    </source>
</evidence>
<evidence type="ECO:0000256" key="1">
    <source>
        <dbReference type="SAM" id="MobiDB-lite"/>
    </source>
</evidence>
<proteinExistence type="predicted"/>
<gene>
    <name evidence="2" type="ORF">AVEN_203801_1</name>
</gene>
<feature type="compositionally biased region" description="Basic and acidic residues" evidence="1">
    <location>
        <begin position="32"/>
        <end position="49"/>
    </location>
</feature>
<dbReference type="Proteomes" id="UP000499080">
    <property type="component" value="Unassembled WGS sequence"/>
</dbReference>
<dbReference type="EMBL" id="BGPR01072028">
    <property type="protein sequence ID" value="GBO45037.1"/>
    <property type="molecule type" value="Genomic_DNA"/>
</dbReference>
<name>A0A4Y2XA66_ARAVE</name>
<organism evidence="2 3">
    <name type="scientific">Araneus ventricosus</name>
    <name type="common">Orbweaver spider</name>
    <name type="synonym">Epeira ventricosa</name>
    <dbReference type="NCBI Taxonomy" id="182803"/>
    <lineage>
        <taxon>Eukaryota</taxon>
        <taxon>Metazoa</taxon>
        <taxon>Ecdysozoa</taxon>
        <taxon>Arthropoda</taxon>
        <taxon>Chelicerata</taxon>
        <taxon>Arachnida</taxon>
        <taxon>Araneae</taxon>
        <taxon>Araneomorphae</taxon>
        <taxon>Entelegynae</taxon>
        <taxon>Araneoidea</taxon>
        <taxon>Araneidae</taxon>
        <taxon>Araneus</taxon>
    </lineage>
</organism>